<evidence type="ECO:0000313" key="2">
    <source>
        <dbReference type="EMBL" id="CEG57864.1"/>
    </source>
</evidence>
<dbReference type="EMBL" id="LN614827">
    <property type="protein sequence ID" value="CEG57864.1"/>
    <property type="molecule type" value="Genomic_DNA"/>
</dbReference>
<dbReference type="Proteomes" id="UP000032430">
    <property type="component" value="Chromosome I"/>
</dbReference>
<dbReference type="RefSeq" id="WP_045096282.1">
    <property type="nucleotide sequence ID" value="NZ_LN614827.1"/>
</dbReference>
<proteinExistence type="predicted"/>
<dbReference type="OrthoDB" id="119951at2"/>
<evidence type="ECO:0000313" key="3">
    <source>
        <dbReference type="Proteomes" id="UP000032430"/>
    </source>
</evidence>
<dbReference type="SUPFAM" id="SSF56601">
    <property type="entry name" value="beta-lactamase/transpeptidase-like"/>
    <property type="match status" value="1"/>
</dbReference>
<dbReference type="HOGENOM" id="CLU_1568789_0_0_6"/>
<dbReference type="STRING" id="1212491.LFA_2491"/>
<dbReference type="AlphaFoldDB" id="A0A098G7B6"/>
<reference evidence="3" key="1">
    <citation type="submission" date="2014-09" db="EMBL/GenBank/DDBJ databases">
        <authorList>
            <person name="Gomez-Valero L."/>
        </authorList>
    </citation>
    <scope>NUCLEOTIDE SEQUENCE [LARGE SCALE GENOMIC DNA]</scope>
    <source>
        <strain evidence="3">ATCC700992</strain>
    </source>
</reference>
<accession>A0A098G7B6</accession>
<dbReference type="InterPro" id="IPR012338">
    <property type="entry name" value="Beta-lactam/transpept-like"/>
</dbReference>
<dbReference type="Gene3D" id="3.40.710.10">
    <property type="entry name" value="DD-peptidase/beta-lactamase superfamily"/>
    <property type="match status" value="1"/>
</dbReference>
<feature type="domain" description="Beta-lactamase-related" evidence="1">
    <location>
        <begin position="3"/>
        <end position="164"/>
    </location>
</feature>
<gene>
    <name evidence="2" type="ORF">LFA_2491</name>
</gene>
<name>A0A098G7B6_9GAMM</name>
<dbReference type="InterPro" id="IPR001466">
    <property type="entry name" value="Beta-lactam-related"/>
</dbReference>
<keyword evidence="3" id="KW-1185">Reference proteome</keyword>
<sequence length="170" mass="18660">MQSKLETLIEQAKIPGISIATASPGGKIATHTAGVINNNTPQQPVTETTIFEAASLSKPVFAYIVLKMAERGELDLDIPLYDQIGDFGPPEKKIRNHDNYKKLTAGMILSHQAGLPNEFERSKPETFDFVTEVGKQFNYSGEAYCFLQEVVEKIANSKSTGQLITLEDLA</sequence>
<dbReference type="Pfam" id="PF00144">
    <property type="entry name" value="Beta-lactamase"/>
    <property type="match status" value="1"/>
</dbReference>
<dbReference type="PANTHER" id="PTHR43283:SF18">
    <property type="match status" value="1"/>
</dbReference>
<evidence type="ECO:0000259" key="1">
    <source>
        <dbReference type="Pfam" id="PF00144"/>
    </source>
</evidence>
<dbReference type="PANTHER" id="PTHR43283">
    <property type="entry name" value="BETA-LACTAMASE-RELATED"/>
    <property type="match status" value="1"/>
</dbReference>
<organism evidence="2 3">
    <name type="scientific">Legionella fallonii LLAP-10</name>
    <dbReference type="NCBI Taxonomy" id="1212491"/>
    <lineage>
        <taxon>Bacteria</taxon>
        <taxon>Pseudomonadati</taxon>
        <taxon>Pseudomonadota</taxon>
        <taxon>Gammaproteobacteria</taxon>
        <taxon>Legionellales</taxon>
        <taxon>Legionellaceae</taxon>
        <taxon>Legionella</taxon>
    </lineage>
</organism>
<protein>
    <recommendedName>
        <fullName evidence="1">Beta-lactamase-related domain-containing protein</fullName>
    </recommendedName>
</protein>
<dbReference type="KEGG" id="lfa:LFA_2491"/>
<dbReference type="InterPro" id="IPR050789">
    <property type="entry name" value="Diverse_Enzym_Activities"/>
</dbReference>